<evidence type="ECO:0008006" key="3">
    <source>
        <dbReference type="Google" id="ProtNLM"/>
    </source>
</evidence>
<evidence type="ECO:0000313" key="1">
    <source>
        <dbReference type="EMBL" id="SSA36157.1"/>
    </source>
</evidence>
<organism evidence="1 2">
    <name type="scientific">Branchiibius hedensis</name>
    <dbReference type="NCBI Taxonomy" id="672460"/>
    <lineage>
        <taxon>Bacteria</taxon>
        <taxon>Bacillati</taxon>
        <taxon>Actinomycetota</taxon>
        <taxon>Actinomycetes</taxon>
        <taxon>Micrococcales</taxon>
        <taxon>Dermacoccaceae</taxon>
        <taxon>Branchiibius</taxon>
    </lineage>
</organism>
<reference evidence="2" key="1">
    <citation type="submission" date="2016-10" db="EMBL/GenBank/DDBJ databases">
        <authorList>
            <person name="Varghese N."/>
            <person name="Submissions S."/>
        </authorList>
    </citation>
    <scope>NUCLEOTIDE SEQUENCE [LARGE SCALE GENOMIC DNA]</scope>
    <source>
        <strain evidence="2">DSM 22951</strain>
    </source>
</reference>
<dbReference type="EMBL" id="UESZ01000001">
    <property type="protein sequence ID" value="SSA36157.1"/>
    <property type="molecule type" value="Genomic_DNA"/>
</dbReference>
<dbReference type="AlphaFoldDB" id="A0A2Y9A1S5"/>
<accession>A0A2Y9A1S5</accession>
<name>A0A2Y9A1S5_9MICO</name>
<dbReference type="Gene3D" id="1.20.120.20">
    <property type="entry name" value="Apolipoprotein"/>
    <property type="match status" value="1"/>
</dbReference>
<proteinExistence type="predicted"/>
<dbReference type="Proteomes" id="UP000250028">
    <property type="component" value="Unassembled WGS sequence"/>
</dbReference>
<sequence length="98" mass="10391">MGFLADLKDKAQQLFKTGQEKFSEAVDATEEFADDKSGGKFSEVKGKVGDFVEDSKDKIGELVGEGKEKLSDLTAEAGDKADGAVDAAQDSVEDKLAD</sequence>
<evidence type="ECO:0000313" key="2">
    <source>
        <dbReference type="Proteomes" id="UP000250028"/>
    </source>
</evidence>
<dbReference type="OrthoDB" id="5125103at2"/>
<dbReference type="Pfam" id="PF14013">
    <property type="entry name" value="MT0933_antitox"/>
    <property type="match status" value="1"/>
</dbReference>
<gene>
    <name evidence="1" type="ORF">SAMN04489750_3539</name>
</gene>
<keyword evidence="2" id="KW-1185">Reference proteome</keyword>
<dbReference type="InterPro" id="IPR028037">
    <property type="entry name" value="Antitoxin_Rv0909/MT0933"/>
</dbReference>
<protein>
    <recommendedName>
        <fullName evidence="3">MT0933-like antitoxin protein</fullName>
    </recommendedName>
</protein>
<dbReference type="RefSeq" id="WP_109687924.1">
    <property type="nucleotide sequence ID" value="NZ_QGDN01000001.1"/>
</dbReference>